<evidence type="ECO:0000313" key="1">
    <source>
        <dbReference type="EMBL" id="QHU33672.1"/>
    </source>
</evidence>
<dbReference type="AlphaFoldDB" id="A0A6C0LWR6"/>
<sequence length="202" mass="22813">MFRKMFKVCCNPDPNKYTYSDGYNITGNSDTFWRLFNHFEDTASMWVKDVLSSEKLNGTPGQLSVSDRFLLKTNCMHTDQDGRRFTVVLVTTYTVTSIKNNTFTMDTTTTRERSGNSTVHVSSTNVVFTVSLDRINEQNVISIQVDMDFLIPAPLCFLTGCIFSMLKRDLHAELDGMLLRLRGALNSVAHQEATVVTGELVQ</sequence>
<name>A0A6C0LWR6_9ZZZZ</name>
<reference evidence="1" key="1">
    <citation type="journal article" date="2020" name="Nature">
        <title>Giant virus diversity and host interactions through global metagenomics.</title>
        <authorList>
            <person name="Schulz F."/>
            <person name="Roux S."/>
            <person name="Paez-Espino D."/>
            <person name="Jungbluth S."/>
            <person name="Walsh D.A."/>
            <person name="Denef V.J."/>
            <person name="McMahon K.D."/>
            <person name="Konstantinidis K.T."/>
            <person name="Eloe-Fadrosh E.A."/>
            <person name="Kyrpides N.C."/>
            <person name="Woyke T."/>
        </authorList>
    </citation>
    <scope>NUCLEOTIDE SEQUENCE</scope>
    <source>
        <strain evidence="1">GVMAG-S-1016704-121</strain>
    </source>
</reference>
<organism evidence="1">
    <name type="scientific">viral metagenome</name>
    <dbReference type="NCBI Taxonomy" id="1070528"/>
    <lineage>
        <taxon>unclassified sequences</taxon>
        <taxon>metagenomes</taxon>
        <taxon>organismal metagenomes</taxon>
    </lineage>
</organism>
<protein>
    <submittedName>
        <fullName evidence="1">Uncharacterized protein</fullName>
    </submittedName>
</protein>
<accession>A0A6C0LWR6</accession>
<proteinExistence type="predicted"/>
<dbReference type="EMBL" id="MN740560">
    <property type="protein sequence ID" value="QHU33672.1"/>
    <property type="molecule type" value="Genomic_DNA"/>
</dbReference>